<dbReference type="PANTHER" id="PTHR24031">
    <property type="entry name" value="RNA HELICASE"/>
    <property type="match status" value="1"/>
</dbReference>
<feature type="compositionally biased region" description="Polar residues" evidence="11">
    <location>
        <begin position="32"/>
        <end position="45"/>
    </location>
</feature>
<feature type="region of interest" description="Disordered" evidence="11">
    <location>
        <begin position="1"/>
        <end position="51"/>
    </location>
</feature>
<keyword evidence="2" id="KW-0690">Ribosome biogenesis</keyword>
<dbReference type="GO" id="GO:0005524">
    <property type="term" value="F:ATP binding"/>
    <property type="evidence" value="ECO:0007669"/>
    <property type="project" value="UniProtKB-UniRule"/>
</dbReference>
<dbReference type="STRING" id="1263082.A0A068SBF6"/>
<keyword evidence="7 9" id="KW-0067">ATP-binding</keyword>
<name>A0A068SBF6_9FUNG</name>
<dbReference type="SMART" id="SM00487">
    <property type="entry name" value="DEXDc"/>
    <property type="match status" value="1"/>
</dbReference>
<keyword evidence="5 9" id="KW-0378">Hydrolase</keyword>
<comment type="subcellular location">
    <subcellularLocation>
        <location evidence="1">Nucleus</location>
        <location evidence="1">Nucleolus</location>
    </subcellularLocation>
</comment>
<dbReference type="SMART" id="SM01178">
    <property type="entry name" value="DUF4217"/>
    <property type="match status" value="1"/>
</dbReference>
<dbReference type="GO" id="GO:0003724">
    <property type="term" value="F:RNA helicase activity"/>
    <property type="evidence" value="ECO:0007669"/>
    <property type="project" value="UniProtKB-EC"/>
</dbReference>
<comment type="caution">
    <text evidence="14">The sequence shown here is derived from an EMBL/GenBank/DDBJ whole genome shotgun (WGS) entry which is preliminary data.</text>
</comment>
<dbReference type="Gene3D" id="3.40.50.300">
    <property type="entry name" value="P-loop containing nucleotide triphosphate hydrolases"/>
    <property type="match status" value="2"/>
</dbReference>
<feature type="compositionally biased region" description="Polar residues" evidence="11">
    <location>
        <begin position="704"/>
        <end position="725"/>
    </location>
</feature>
<sequence>MDDDDGMMLNFSASSKATPKKNKSNSKSTPSQPRSTTSHEPSTATDAPRGRIMHGKAQVISSIFSSNPNVRLPKSARVVKTSEKSTVPSNAPVADSTTFIGLGIESDLVNLLKERIHVTTPTNVQRKAIPLLLGPTRNVRDAEILEHDVDAVIQAETGSGKTLTYLLPIINRLLETSVRPDDDNEQPQRDRNIGTLALILTPTHELALQVANVAEKLVNFPKSYSRPHWIVPGQITGGINKAKEKARLKKGITILVATPGRLLDHLLHTSNFSIANLKWLVLDEADRLLDLGFEDTLKQIMDILKTKTRASNASSDFWPHSRQTVLCSATLREDVKQFAGETLMRPVFVSGNDKVESKDGDQEKEEEEEETKYAAPSQLKQQYAMVSAKLRLVSLVTLLRSSFFNKRSGTKPARKIIVFVSSIGSVNFHFNLLAHGDRTLEDEEDEEDDIMDEDDDDDKKKKKEKPIKICERSSLVGDIPLYRLHGDMKQNERKETYQSFCKATNGIMLCTDVAARGLDMPHVDHIIQYDAPVDLRDYVHRAGRTARLGQAGSATIFLLPSELEYVDMLKAQGMTVAPLDIQSVLKFLGNESKKGDYQDVAQNLQNKMEEYVLRSEENIMMARHAYWSFIKAYSTHPKAEKHVFHVNKLHLGHIAKSFALREAPPKTKEVKKKHTGSTPAGRKSADDGKPLTEKKTMLKRARQLDQSGSNEFAVVSASSLSTGPTARQKKRKTKK</sequence>
<keyword evidence="4 9" id="KW-0547">Nucleotide-binding</keyword>
<evidence type="ECO:0000256" key="7">
    <source>
        <dbReference type="ARBA" id="ARBA00022840"/>
    </source>
</evidence>
<feature type="domain" description="Helicase C-terminal" evidence="13">
    <location>
        <begin position="391"/>
        <end position="589"/>
    </location>
</feature>
<evidence type="ECO:0000256" key="3">
    <source>
        <dbReference type="ARBA" id="ARBA00022552"/>
    </source>
</evidence>
<dbReference type="CDD" id="cd18787">
    <property type="entry name" value="SF2_C_DEAD"/>
    <property type="match status" value="1"/>
</dbReference>
<evidence type="ECO:0000256" key="2">
    <source>
        <dbReference type="ARBA" id="ARBA00022517"/>
    </source>
</evidence>
<dbReference type="Pfam" id="PF13959">
    <property type="entry name" value="CTE_SPB4"/>
    <property type="match status" value="1"/>
</dbReference>
<dbReference type="InterPro" id="IPR000629">
    <property type="entry name" value="RNA-helicase_DEAD-box_CS"/>
</dbReference>
<dbReference type="GO" id="GO:0006364">
    <property type="term" value="P:rRNA processing"/>
    <property type="evidence" value="ECO:0007669"/>
    <property type="project" value="UniProtKB-KW"/>
</dbReference>
<evidence type="ECO:0000256" key="10">
    <source>
        <dbReference type="RuleBase" id="RU365068"/>
    </source>
</evidence>
<proteinExistence type="inferred from homology"/>
<comment type="domain">
    <text evidence="10">The Q motif is unique to and characteristic of the DEAD box family of RNA helicases and controls ATP binding and hydrolysis.</text>
</comment>
<dbReference type="VEuPathDB" id="FungiDB:LCOR_09409.1"/>
<evidence type="ECO:0000256" key="6">
    <source>
        <dbReference type="ARBA" id="ARBA00022806"/>
    </source>
</evidence>
<keyword evidence="15" id="KW-1185">Reference proteome</keyword>
<dbReference type="InterPro" id="IPR027417">
    <property type="entry name" value="P-loop_NTPase"/>
</dbReference>
<comment type="catalytic activity">
    <reaction evidence="10">
        <text>ATP + H2O = ADP + phosphate + H(+)</text>
        <dbReference type="Rhea" id="RHEA:13065"/>
        <dbReference type="ChEBI" id="CHEBI:15377"/>
        <dbReference type="ChEBI" id="CHEBI:15378"/>
        <dbReference type="ChEBI" id="CHEBI:30616"/>
        <dbReference type="ChEBI" id="CHEBI:43474"/>
        <dbReference type="ChEBI" id="CHEBI:456216"/>
        <dbReference type="EC" id="3.6.4.13"/>
    </reaction>
</comment>
<dbReference type="InterPro" id="IPR001650">
    <property type="entry name" value="Helicase_C-like"/>
</dbReference>
<evidence type="ECO:0000256" key="4">
    <source>
        <dbReference type="ARBA" id="ARBA00022741"/>
    </source>
</evidence>
<comment type="function">
    <text evidence="10">RNA helicase.</text>
</comment>
<dbReference type="PROSITE" id="PS51194">
    <property type="entry name" value="HELICASE_CTER"/>
    <property type="match status" value="1"/>
</dbReference>
<feature type="compositionally biased region" description="Acidic residues" evidence="11">
    <location>
        <begin position="441"/>
        <end position="457"/>
    </location>
</feature>
<dbReference type="PROSITE" id="PS51192">
    <property type="entry name" value="HELICASE_ATP_BIND_1"/>
    <property type="match status" value="1"/>
</dbReference>
<feature type="domain" description="Helicase ATP-binding" evidence="12">
    <location>
        <begin position="142"/>
        <end position="349"/>
    </location>
</feature>
<dbReference type="EC" id="3.6.4.13" evidence="10"/>
<evidence type="ECO:0000313" key="15">
    <source>
        <dbReference type="Proteomes" id="UP000027586"/>
    </source>
</evidence>
<dbReference type="PROSITE" id="PS00039">
    <property type="entry name" value="DEAD_ATP_HELICASE"/>
    <property type="match status" value="1"/>
</dbReference>
<evidence type="ECO:0000259" key="13">
    <source>
        <dbReference type="PROSITE" id="PS51194"/>
    </source>
</evidence>
<dbReference type="SUPFAM" id="SSF52540">
    <property type="entry name" value="P-loop containing nucleoside triphosphate hydrolases"/>
    <property type="match status" value="1"/>
</dbReference>
<dbReference type="Proteomes" id="UP000027586">
    <property type="component" value="Unassembled WGS sequence"/>
</dbReference>
<comment type="similarity">
    <text evidence="9">Belongs to the DEAD box helicase family.</text>
</comment>
<keyword evidence="3" id="KW-0698">rRNA processing</keyword>
<reference evidence="14" key="1">
    <citation type="submission" date="2013-08" db="EMBL/GenBank/DDBJ databases">
        <title>Gene expansion shapes genome architecture in the human pathogen Lichtheimia corymbifera: an evolutionary genomics analysis in the ancient terrestrial Mucorales (Mucoromycotina).</title>
        <authorList>
            <person name="Schwartze V.U."/>
            <person name="Winter S."/>
            <person name="Shelest E."/>
            <person name="Marcet-Houben M."/>
            <person name="Horn F."/>
            <person name="Wehner S."/>
            <person name="Hoffmann K."/>
            <person name="Riege K."/>
            <person name="Sammeth M."/>
            <person name="Nowrousian M."/>
            <person name="Valiante V."/>
            <person name="Linde J."/>
            <person name="Jacobsen I.D."/>
            <person name="Marz M."/>
            <person name="Brakhage A.A."/>
            <person name="Gabaldon T."/>
            <person name="Bocker S."/>
            <person name="Voigt K."/>
        </authorList>
    </citation>
    <scope>NUCLEOTIDE SEQUENCE [LARGE SCALE GENOMIC DNA]</scope>
    <source>
        <strain evidence="14">FSU 9682</strain>
    </source>
</reference>
<evidence type="ECO:0000256" key="11">
    <source>
        <dbReference type="SAM" id="MobiDB-lite"/>
    </source>
</evidence>
<evidence type="ECO:0000256" key="1">
    <source>
        <dbReference type="ARBA" id="ARBA00004604"/>
    </source>
</evidence>
<feature type="region of interest" description="Disordered" evidence="11">
    <location>
        <begin position="352"/>
        <end position="375"/>
    </location>
</feature>
<dbReference type="InterPro" id="IPR025313">
    <property type="entry name" value="SPB4-like_CTE"/>
</dbReference>
<dbReference type="GO" id="GO:0003723">
    <property type="term" value="F:RNA binding"/>
    <property type="evidence" value="ECO:0007669"/>
    <property type="project" value="UniProtKB-UniRule"/>
</dbReference>
<dbReference type="InterPro" id="IPR011545">
    <property type="entry name" value="DEAD/DEAH_box_helicase_dom"/>
</dbReference>
<evidence type="ECO:0000313" key="14">
    <source>
        <dbReference type="EMBL" id="CDH58551.1"/>
    </source>
</evidence>
<keyword evidence="8 10" id="KW-0694">RNA-binding</keyword>
<dbReference type="Pfam" id="PF00271">
    <property type="entry name" value="Helicase_C"/>
    <property type="match status" value="1"/>
</dbReference>
<dbReference type="GO" id="GO:0016887">
    <property type="term" value="F:ATP hydrolysis activity"/>
    <property type="evidence" value="ECO:0007669"/>
    <property type="project" value="RHEA"/>
</dbReference>
<protein>
    <recommendedName>
        <fullName evidence="10">ATP-dependent RNA helicase</fullName>
        <ecNumber evidence="10">3.6.4.13</ecNumber>
    </recommendedName>
</protein>
<dbReference type="InterPro" id="IPR014001">
    <property type="entry name" value="Helicase_ATP-bd"/>
</dbReference>
<evidence type="ECO:0000256" key="8">
    <source>
        <dbReference type="ARBA" id="ARBA00022884"/>
    </source>
</evidence>
<organism evidence="14 15">
    <name type="scientific">Lichtheimia corymbifera JMRC:FSU:9682</name>
    <dbReference type="NCBI Taxonomy" id="1263082"/>
    <lineage>
        <taxon>Eukaryota</taxon>
        <taxon>Fungi</taxon>
        <taxon>Fungi incertae sedis</taxon>
        <taxon>Mucoromycota</taxon>
        <taxon>Mucoromycotina</taxon>
        <taxon>Mucoromycetes</taxon>
        <taxon>Mucorales</taxon>
        <taxon>Lichtheimiaceae</taxon>
        <taxon>Lichtheimia</taxon>
    </lineage>
</organism>
<feature type="compositionally biased region" description="Basic and acidic residues" evidence="11">
    <location>
        <begin position="683"/>
        <end position="696"/>
    </location>
</feature>
<accession>A0A068SBF6</accession>
<gene>
    <name evidence="14" type="ORF">LCOR_09409.1</name>
</gene>
<feature type="region of interest" description="Disordered" evidence="11">
    <location>
        <begin position="441"/>
        <end position="465"/>
    </location>
</feature>
<dbReference type="EMBL" id="CBTN010000058">
    <property type="protein sequence ID" value="CDH58551.1"/>
    <property type="molecule type" value="Genomic_DNA"/>
</dbReference>
<dbReference type="SMART" id="SM00490">
    <property type="entry name" value="HELICc"/>
    <property type="match status" value="1"/>
</dbReference>
<evidence type="ECO:0000259" key="12">
    <source>
        <dbReference type="PROSITE" id="PS51192"/>
    </source>
</evidence>
<keyword evidence="6 9" id="KW-0347">Helicase</keyword>
<evidence type="ECO:0000256" key="5">
    <source>
        <dbReference type="ARBA" id="ARBA00022801"/>
    </source>
</evidence>
<feature type="region of interest" description="Disordered" evidence="11">
    <location>
        <begin position="661"/>
        <end position="735"/>
    </location>
</feature>
<dbReference type="OrthoDB" id="422663at2759"/>
<evidence type="ECO:0000256" key="9">
    <source>
        <dbReference type="RuleBase" id="RU000492"/>
    </source>
</evidence>
<dbReference type="GO" id="GO:0005730">
    <property type="term" value="C:nucleolus"/>
    <property type="evidence" value="ECO:0007669"/>
    <property type="project" value="UniProtKB-SubCell"/>
</dbReference>
<dbReference type="AlphaFoldDB" id="A0A068SBF6"/>
<dbReference type="Pfam" id="PF00270">
    <property type="entry name" value="DEAD"/>
    <property type="match status" value="1"/>
</dbReference>